<evidence type="ECO:0000259" key="4">
    <source>
        <dbReference type="Pfam" id="PF25893"/>
    </source>
</evidence>
<comment type="caution">
    <text evidence="6">The sequence shown here is derived from an EMBL/GenBank/DDBJ whole genome shotgun (WGS) entry which is preliminary data.</text>
</comment>
<dbReference type="InterPro" id="IPR006143">
    <property type="entry name" value="RND_pump_MFP"/>
</dbReference>
<dbReference type="Gene3D" id="2.40.30.170">
    <property type="match status" value="1"/>
</dbReference>
<dbReference type="NCBIfam" id="TIGR01730">
    <property type="entry name" value="RND_mfp"/>
    <property type="match status" value="1"/>
</dbReference>
<proteinExistence type="inferred from homology"/>
<dbReference type="GO" id="GO:0022857">
    <property type="term" value="F:transmembrane transporter activity"/>
    <property type="evidence" value="ECO:0007669"/>
    <property type="project" value="InterPro"/>
</dbReference>
<dbReference type="GO" id="GO:0015679">
    <property type="term" value="P:plasma membrane copper ion transport"/>
    <property type="evidence" value="ECO:0007669"/>
    <property type="project" value="TreeGrafter"/>
</dbReference>
<dbReference type="Gene3D" id="2.40.420.20">
    <property type="match status" value="1"/>
</dbReference>
<evidence type="ECO:0000256" key="2">
    <source>
        <dbReference type="ARBA" id="ARBA00022448"/>
    </source>
</evidence>
<dbReference type="Pfam" id="PF25973">
    <property type="entry name" value="BSH_CzcB"/>
    <property type="match status" value="1"/>
</dbReference>
<dbReference type="AlphaFoldDB" id="A0A501PKX0"/>
<dbReference type="SUPFAM" id="SSF111369">
    <property type="entry name" value="HlyD-like secretion proteins"/>
    <property type="match status" value="1"/>
</dbReference>
<gene>
    <name evidence="6" type="ORF">FIV46_08440</name>
</gene>
<comment type="similarity">
    <text evidence="1">Belongs to the membrane fusion protein (MFP) (TC 8.A.1) family.</text>
</comment>
<evidence type="ECO:0000313" key="6">
    <source>
        <dbReference type="EMBL" id="TPD60742.1"/>
    </source>
</evidence>
<reference evidence="7" key="1">
    <citation type="submission" date="2019-06" db="EMBL/GenBank/DDBJ databases">
        <title>The complete genome of Emcibacter congregatus ZYLT.</title>
        <authorList>
            <person name="Zhao Z."/>
        </authorList>
    </citation>
    <scope>NUCLEOTIDE SEQUENCE [LARGE SCALE GENOMIC DNA]</scope>
    <source>
        <strain evidence="7">MCCC 1A06723</strain>
    </source>
</reference>
<feature type="signal peptide" evidence="3">
    <location>
        <begin position="1"/>
        <end position="21"/>
    </location>
</feature>
<accession>A0A501PKX0</accession>
<keyword evidence="7" id="KW-1185">Reference proteome</keyword>
<protein>
    <submittedName>
        <fullName evidence="6">Efflux RND transporter periplasmic adaptor subunit</fullName>
    </submittedName>
</protein>
<organism evidence="6 7">
    <name type="scientific">Emcibacter nanhaiensis</name>
    <dbReference type="NCBI Taxonomy" id="1505037"/>
    <lineage>
        <taxon>Bacteria</taxon>
        <taxon>Pseudomonadati</taxon>
        <taxon>Pseudomonadota</taxon>
        <taxon>Alphaproteobacteria</taxon>
        <taxon>Emcibacterales</taxon>
        <taxon>Emcibacteraceae</taxon>
        <taxon>Emcibacter</taxon>
    </lineage>
</organism>
<dbReference type="GO" id="GO:0046914">
    <property type="term" value="F:transition metal ion binding"/>
    <property type="evidence" value="ECO:0007669"/>
    <property type="project" value="TreeGrafter"/>
</dbReference>
<dbReference type="GO" id="GO:0016020">
    <property type="term" value="C:membrane"/>
    <property type="evidence" value="ECO:0007669"/>
    <property type="project" value="InterPro"/>
</dbReference>
<dbReference type="Gene3D" id="1.10.287.470">
    <property type="entry name" value="Helix hairpin bin"/>
    <property type="match status" value="1"/>
</dbReference>
<feature type="chain" id="PRO_5021261207" evidence="3">
    <location>
        <begin position="22"/>
        <end position="366"/>
    </location>
</feature>
<dbReference type="GO" id="GO:0060003">
    <property type="term" value="P:copper ion export"/>
    <property type="evidence" value="ECO:0007669"/>
    <property type="project" value="TreeGrafter"/>
</dbReference>
<dbReference type="GO" id="GO:0030288">
    <property type="term" value="C:outer membrane-bounded periplasmic space"/>
    <property type="evidence" value="ECO:0007669"/>
    <property type="project" value="TreeGrafter"/>
</dbReference>
<dbReference type="PANTHER" id="PTHR30097">
    <property type="entry name" value="CATION EFFLUX SYSTEM PROTEIN CUSB"/>
    <property type="match status" value="1"/>
</dbReference>
<dbReference type="Pfam" id="PF25893">
    <property type="entry name" value="HH_CzcB"/>
    <property type="match status" value="1"/>
</dbReference>
<evidence type="ECO:0000259" key="5">
    <source>
        <dbReference type="Pfam" id="PF25973"/>
    </source>
</evidence>
<dbReference type="Gene3D" id="2.40.50.100">
    <property type="match status" value="1"/>
</dbReference>
<keyword evidence="2" id="KW-0813">Transport</keyword>
<dbReference type="OrthoDB" id="9806939at2"/>
<dbReference type="InterPro" id="IPR058648">
    <property type="entry name" value="HH_CzcB-like"/>
</dbReference>
<dbReference type="InterPro" id="IPR051909">
    <property type="entry name" value="MFP_Cation_Efflux"/>
</dbReference>
<dbReference type="EMBL" id="VFIY01000006">
    <property type="protein sequence ID" value="TPD60742.1"/>
    <property type="molecule type" value="Genomic_DNA"/>
</dbReference>
<name>A0A501PKX0_9PROT</name>
<keyword evidence="3" id="KW-0732">Signal</keyword>
<feature type="domain" description="CzcB-like barrel-sandwich hybrid" evidence="5">
    <location>
        <begin position="64"/>
        <end position="212"/>
    </location>
</feature>
<evidence type="ECO:0000256" key="3">
    <source>
        <dbReference type="SAM" id="SignalP"/>
    </source>
</evidence>
<feature type="domain" description="CzcB-like alpha-helical hairpin" evidence="4">
    <location>
        <begin position="102"/>
        <end position="159"/>
    </location>
</feature>
<evidence type="ECO:0000313" key="7">
    <source>
        <dbReference type="Proteomes" id="UP000319148"/>
    </source>
</evidence>
<dbReference type="RefSeq" id="WP_139940413.1">
    <property type="nucleotide sequence ID" value="NZ_JBHSYP010000008.1"/>
</dbReference>
<dbReference type="PANTHER" id="PTHR30097:SF4">
    <property type="entry name" value="SLR6042 PROTEIN"/>
    <property type="match status" value="1"/>
</dbReference>
<dbReference type="Proteomes" id="UP000319148">
    <property type="component" value="Unassembled WGS sequence"/>
</dbReference>
<sequence>MIRLLSIATVAAALAYNPVMAEETISLDHARLKPLGIETATPEPVDTTWSIAWPAKVVIPNNRIEIVTSLYPGLVKALHVAEGDRVAAGDKLADIASPAFLEAQQDYLDALAALEMERKNFARDKMLLEEGIISEKRFQAARVSLSQAENGYARQKQALLFAGMDAARVAELDRTRRISPTLELRTSLDGTVLEQMVRTGEPVDEATALYSIGRTDVLWLEIHVPVSRMGRVSTGARARLEDTDVEGKVISIGRMIHDEDQGVLVRASVTEKTDRLLPGQFVTVKLEQKFSNGNGYRVPRQAIFRDAEGAYLFRQISGGFALLPVDIIAEEQDAVVIRADIAKGDRVAVSGISVLKGIWQGLGSDE</sequence>
<evidence type="ECO:0000256" key="1">
    <source>
        <dbReference type="ARBA" id="ARBA00009477"/>
    </source>
</evidence>
<dbReference type="InterPro" id="IPR058647">
    <property type="entry name" value="BSH_CzcB-like"/>
</dbReference>